<protein>
    <submittedName>
        <fullName evidence="1">Uncharacterized protein</fullName>
    </submittedName>
</protein>
<dbReference type="Proteomes" id="UP000616885">
    <property type="component" value="Unassembled WGS sequence"/>
</dbReference>
<evidence type="ECO:0000313" key="2">
    <source>
        <dbReference type="Proteomes" id="UP000616885"/>
    </source>
</evidence>
<dbReference type="AlphaFoldDB" id="A0A8H7NG61"/>
<comment type="caution">
    <text evidence="1">The sequence shown here is derived from an EMBL/GenBank/DDBJ whole genome shotgun (WGS) entry which is preliminary data.</text>
</comment>
<organism evidence="1 2">
    <name type="scientific">Bionectria ochroleuca</name>
    <name type="common">Gliocladium roseum</name>
    <dbReference type="NCBI Taxonomy" id="29856"/>
    <lineage>
        <taxon>Eukaryota</taxon>
        <taxon>Fungi</taxon>
        <taxon>Dikarya</taxon>
        <taxon>Ascomycota</taxon>
        <taxon>Pezizomycotina</taxon>
        <taxon>Sordariomycetes</taxon>
        <taxon>Hypocreomycetidae</taxon>
        <taxon>Hypocreales</taxon>
        <taxon>Bionectriaceae</taxon>
        <taxon>Clonostachys</taxon>
    </lineage>
</organism>
<sequence>MHTGPFRWQSDRRPPAAAHVRTGTYTLGLGMRYLVSHPSPPHPRLAELLMPNGPGRVSLHIQHCPHKYLSINPKKKRQNRREFSSETKLVQPIAAVEAEASHMSHVDSCKRTSRTTRSQCMCIYILHTYPTQDEYWSRVFLACQPTPALLVPVAVYLARVIREPPETGDWTNGSSSMVDQ</sequence>
<accession>A0A8H7NG61</accession>
<dbReference type="EMBL" id="JADCTT010000003">
    <property type="protein sequence ID" value="KAF9755076.1"/>
    <property type="molecule type" value="Genomic_DNA"/>
</dbReference>
<name>A0A8H7NG61_BIOOC</name>
<gene>
    <name evidence="1" type="ORF">IM811_010517</name>
</gene>
<reference evidence="1" key="1">
    <citation type="submission" date="2020-10" db="EMBL/GenBank/DDBJ databases">
        <title>High-Quality Genome Resource of Clonostachys rosea strain S41 by Oxford Nanopore Long-Read Sequencing.</title>
        <authorList>
            <person name="Wang H."/>
        </authorList>
    </citation>
    <scope>NUCLEOTIDE SEQUENCE</scope>
    <source>
        <strain evidence="1">S41</strain>
    </source>
</reference>
<evidence type="ECO:0000313" key="1">
    <source>
        <dbReference type="EMBL" id="KAF9755076.1"/>
    </source>
</evidence>
<proteinExistence type="predicted"/>